<protein>
    <submittedName>
        <fullName evidence="1">Uncharacterized protein</fullName>
    </submittedName>
</protein>
<dbReference type="Proteomes" id="UP000041595">
    <property type="component" value="Unassembled WGS sequence"/>
</dbReference>
<evidence type="ECO:0000313" key="1">
    <source>
        <dbReference type="EMBL" id="CNK68370.1"/>
    </source>
</evidence>
<evidence type="ECO:0000313" key="2">
    <source>
        <dbReference type="EMBL" id="CNL83129.1"/>
    </source>
</evidence>
<proteinExistence type="predicted"/>
<accession>A0A0T9T906</accession>
<dbReference type="EMBL" id="CQEJ01000003">
    <property type="protein sequence ID" value="CNK68370.1"/>
    <property type="molecule type" value="Genomic_DNA"/>
</dbReference>
<keyword evidence="3" id="KW-1185">Reference proteome</keyword>
<dbReference type="EMBL" id="CQEH01000045">
    <property type="protein sequence ID" value="CNL83129.1"/>
    <property type="molecule type" value="Genomic_DNA"/>
</dbReference>
<gene>
    <name evidence="1" type="ORF">ERS137965_00787</name>
    <name evidence="2" type="ORF">ERS137966_04236</name>
</gene>
<dbReference type="Proteomes" id="UP000038647">
    <property type="component" value="Unassembled WGS sequence"/>
</dbReference>
<evidence type="ECO:0000313" key="4">
    <source>
        <dbReference type="Proteomes" id="UP000041595"/>
    </source>
</evidence>
<reference evidence="2 3" key="2">
    <citation type="submission" date="2015-03" db="EMBL/GenBank/DDBJ databases">
        <authorList>
            <consortium name="Pathogen Informatics"/>
            <person name="Murphy D."/>
        </authorList>
    </citation>
    <scope>NUCLEOTIDE SEQUENCE [LARGE SCALE GENOMIC DNA]</scope>
    <source>
        <strain evidence="2 3">IP08791</strain>
    </source>
</reference>
<sequence length="45" mass="5345">MNENLYRLIIDFQDNVQVALRLMHRSGIQMPSSRNEWIESDIPTL</sequence>
<evidence type="ECO:0000313" key="3">
    <source>
        <dbReference type="Proteomes" id="UP000038647"/>
    </source>
</evidence>
<name>A0A0T9T906_YERAL</name>
<reference evidence="1 4" key="1">
    <citation type="submission" date="2015-03" db="EMBL/GenBank/DDBJ databases">
        <authorList>
            <person name="Murphy D."/>
        </authorList>
    </citation>
    <scope>NUCLEOTIDE SEQUENCE [LARGE SCALE GENOMIC DNA]</scope>
    <source>
        <strain evidence="1 4">IP06005</strain>
    </source>
</reference>
<dbReference type="AlphaFoldDB" id="A0A0T9T906"/>
<organism evidence="1 4">
    <name type="scientific">Yersinia aldovae</name>
    <dbReference type="NCBI Taxonomy" id="29483"/>
    <lineage>
        <taxon>Bacteria</taxon>
        <taxon>Pseudomonadati</taxon>
        <taxon>Pseudomonadota</taxon>
        <taxon>Gammaproteobacteria</taxon>
        <taxon>Enterobacterales</taxon>
        <taxon>Yersiniaceae</taxon>
        <taxon>Yersinia</taxon>
    </lineage>
</organism>